<gene>
    <name evidence="1" type="ORF">RSSM_03611</name>
</gene>
<proteinExistence type="predicted"/>
<sequence length="53" mass="6388">MISRRQGWKRQNKWNDEVTAFDHERERYTRQAKGHNRVITVLRAKLESDPAAH</sequence>
<evidence type="ECO:0000313" key="1">
    <source>
        <dbReference type="EMBL" id="EMI54945.1"/>
    </source>
</evidence>
<comment type="caution">
    <text evidence="1">The sequence shown here is derived from an EMBL/GenBank/DDBJ whole genome shotgun (WGS) entry which is preliminary data.</text>
</comment>
<keyword evidence="2" id="KW-1185">Reference proteome</keyword>
<accession>M5U0G1</accession>
<dbReference type="EMBL" id="ANOH01000243">
    <property type="protein sequence ID" value="EMI54945.1"/>
    <property type="molecule type" value="Genomic_DNA"/>
</dbReference>
<dbReference type="AlphaFoldDB" id="M5U0G1"/>
<dbReference type="Proteomes" id="UP000011885">
    <property type="component" value="Unassembled WGS sequence"/>
</dbReference>
<organism evidence="1 2">
    <name type="scientific">Rhodopirellula sallentina SM41</name>
    <dbReference type="NCBI Taxonomy" id="1263870"/>
    <lineage>
        <taxon>Bacteria</taxon>
        <taxon>Pseudomonadati</taxon>
        <taxon>Planctomycetota</taxon>
        <taxon>Planctomycetia</taxon>
        <taxon>Pirellulales</taxon>
        <taxon>Pirellulaceae</taxon>
        <taxon>Rhodopirellula</taxon>
    </lineage>
</organism>
<evidence type="ECO:0000313" key="2">
    <source>
        <dbReference type="Proteomes" id="UP000011885"/>
    </source>
</evidence>
<reference evidence="1 2" key="1">
    <citation type="journal article" date="2013" name="Mar. Genomics">
        <title>Expression of sulfatases in Rhodopirellula baltica and the diversity of sulfatases in the genus Rhodopirellula.</title>
        <authorList>
            <person name="Wegner C.E."/>
            <person name="Richter-Heitmann T."/>
            <person name="Klindworth A."/>
            <person name="Klockow C."/>
            <person name="Richter M."/>
            <person name="Achstetter T."/>
            <person name="Glockner F.O."/>
            <person name="Harder J."/>
        </authorList>
    </citation>
    <scope>NUCLEOTIDE SEQUENCE [LARGE SCALE GENOMIC DNA]</scope>
    <source>
        <strain evidence="1 2">SM41</strain>
    </source>
</reference>
<protein>
    <submittedName>
        <fullName evidence="1">Uncharacterized protein</fullName>
    </submittedName>
</protein>
<dbReference type="PATRIC" id="fig|1263870.3.peg.3832"/>
<name>M5U0G1_9BACT</name>